<sequence length="185" mass="20529">ELLPPKGGKDSLGLTKDAIKKLESYVMRYDPAGSAVSDEFRECVESQGIYCPPCAADAHWQIGNIGRAIEAFEEVLDAFDKMISTDVSTSEMFGLQTAARNDLAWIDGFSPLQRYAGRTPTGTKVILDDEPNNLPFNSAELQDSTFARGAQILRLSRLTHILTESSNRVKRAKAAKFWSFKKYNC</sequence>
<keyword evidence="2" id="KW-1185">Reference proteome</keyword>
<accession>A0ABN9RFV6</accession>
<comment type="caution">
    <text evidence="1">The sequence shown here is derived from an EMBL/GenBank/DDBJ whole genome shotgun (WGS) entry which is preliminary data.</text>
</comment>
<organism evidence="1 2">
    <name type="scientific">Prorocentrum cordatum</name>
    <dbReference type="NCBI Taxonomy" id="2364126"/>
    <lineage>
        <taxon>Eukaryota</taxon>
        <taxon>Sar</taxon>
        <taxon>Alveolata</taxon>
        <taxon>Dinophyceae</taxon>
        <taxon>Prorocentrales</taxon>
        <taxon>Prorocentraceae</taxon>
        <taxon>Prorocentrum</taxon>
    </lineage>
</organism>
<feature type="non-terminal residue" evidence="1">
    <location>
        <position position="1"/>
    </location>
</feature>
<name>A0ABN9RFV6_9DINO</name>
<proteinExistence type="predicted"/>
<protein>
    <submittedName>
        <fullName evidence="1">Uncharacterized protein</fullName>
    </submittedName>
</protein>
<dbReference type="EMBL" id="CAUYUJ010006602">
    <property type="protein sequence ID" value="CAK0817929.1"/>
    <property type="molecule type" value="Genomic_DNA"/>
</dbReference>
<feature type="non-terminal residue" evidence="1">
    <location>
        <position position="185"/>
    </location>
</feature>
<evidence type="ECO:0000313" key="2">
    <source>
        <dbReference type="Proteomes" id="UP001189429"/>
    </source>
</evidence>
<reference evidence="1" key="1">
    <citation type="submission" date="2023-10" db="EMBL/GenBank/DDBJ databases">
        <authorList>
            <person name="Chen Y."/>
            <person name="Shah S."/>
            <person name="Dougan E. K."/>
            <person name="Thang M."/>
            <person name="Chan C."/>
        </authorList>
    </citation>
    <scope>NUCLEOTIDE SEQUENCE [LARGE SCALE GENOMIC DNA]</scope>
</reference>
<gene>
    <name evidence="1" type="ORF">PCOR1329_LOCUS20369</name>
</gene>
<evidence type="ECO:0000313" key="1">
    <source>
        <dbReference type="EMBL" id="CAK0817929.1"/>
    </source>
</evidence>
<dbReference type="Proteomes" id="UP001189429">
    <property type="component" value="Unassembled WGS sequence"/>
</dbReference>